<organism evidence="8 9">
    <name type="scientific">Pseudothauera rhizosphaerae</name>
    <dbReference type="NCBI Taxonomy" id="2565932"/>
    <lineage>
        <taxon>Bacteria</taxon>
        <taxon>Pseudomonadati</taxon>
        <taxon>Pseudomonadota</taxon>
        <taxon>Betaproteobacteria</taxon>
        <taxon>Rhodocyclales</taxon>
        <taxon>Zoogloeaceae</taxon>
        <taxon>Pseudothauera</taxon>
    </lineage>
</organism>
<feature type="binding site" evidence="6">
    <location>
        <position position="72"/>
    </location>
    <ligand>
        <name>Mg(2+)</name>
        <dbReference type="ChEBI" id="CHEBI:18420"/>
    </ligand>
</feature>
<dbReference type="InterPro" id="IPR051619">
    <property type="entry name" value="TypeII_TA_RNase_PINc/VapC"/>
</dbReference>
<feature type="binding site" evidence="6">
    <location>
        <position position="159"/>
    </location>
    <ligand>
        <name>Mg(2+)</name>
        <dbReference type="ChEBI" id="CHEBI:18420"/>
    </ligand>
</feature>
<reference evidence="8 9" key="1">
    <citation type="submission" date="2019-04" db="EMBL/GenBank/DDBJ databases">
        <title>Azoarcus rhizosphaerae sp. nov. isolated from rhizosphere of Ficus religiosa.</title>
        <authorList>
            <person name="Lin S.-Y."/>
            <person name="Hameed A."/>
            <person name="Hsu Y.-H."/>
            <person name="Young C.-C."/>
        </authorList>
    </citation>
    <scope>NUCLEOTIDE SEQUENCE [LARGE SCALE GENOMIC DNA]</scope>
    <source>
        <strain evidence="8 9">CC-YHH848</strain>
    </source>
</reference>
<dbReference type="AlphaFoldDB" id="A0A4S4AY61"/>
<dbReference type="Pfam" id="PF01850">
    <property type="entry name" value="PIN"/>
    <property type="match status" value="1"/>
</dbReference>
<evidence type="ECO:0000256" key="4">
    <source>
        <dbReference type="ARBA" id="ARBA00022801"/>
    </source>
</evidence>
<dbReference type="OrthoDB" id="328160at2"/>
<sequence>MSTRRGPAARRSCRSPRNTVRAIPRHWPAARARWTSCGPSATAADAMSADPAPLIVAENLARYVVEPPLVVDCSVLAALLFDEPERPLAAEHLNGRSLHAPWLLDFEIASVAAKKATAGAPESARLGLQDYASLDLNRHATEPLALLELARRYRLTVYDAAYLWLADVLGAPLATFDQRLGRAAQAHLRGDRP</sequence>
<evidence type="ECO:0000313" key="8">
    <source>
        <dbReference type="EMBL" id="THF65055.1"/>
    </source>
</evidence>
<gene>
    <name evidence="6" type="primary">vapC</name>
    <name evidence="8" type="ORF">E6O51_00155</name>
</gene>
<name>A0A4S4AY61_9RHOO</name>
<evidence type="ECO:0000313" key="9">
    <source>
        <dbReference type="Proteomes" id="UP000307956"/>
    </source>
</evidence>
<dbReference type="PANTHER" id="PTHR35901:SF1">
    <property type="entry name" value="EXONUCLEASE VAPC9"/>
    <property type="match status" value="1"/>
</dbReference>
<keyword evidence="3 6" id="KW-0479">Metal-binding</keyword>
<keyword evidence="4 6" id="KW-0378">Hydrolase</keyword>
<keyword evidence="1 6" id="KW-1277">Toxin-antitoxin system</keyword>
<keyword evidence="6" id="KW-0800">Toxin</keyword>
<dbReference type="GO" id="GO:0090729">
    <property type="term" value="F:toxin activity"/>
    <property type="evidence" value="ECO:0007669"/>
    <property type="project" value="UniProtKB-KW"/>
</dbReference>
<dbReference type="InterPro" id="IPR029060">
    <property type="entry name" value="PIN-like_dom_sf"/>
</dbReference>
<dbReference type="InterPro" id="IPR044153">
    <property type="entry name" value="PIN_Pae0151-like"/>
</dbReference>
<dbReference type="Proteomes" id="UP000307956">
    <property type="component" value="Unassembled WGS sequence"/>
</dbReference>
<accession>A0A4S4AY61</accession>
<dbReference type="GO" id="GO:0000287">
    <property type="term" value="F:magnesium ion binding"/>
    <property type="evidence" value="ECO:0007669"/>
    <property type="project" value="UniProtKB-UniRule"/>
</dbReference>
<dbReference type="HAMAP" id="MF_00265">
    <property type="entry name" value="VapC_Nob1"/>
    <property type="match status" value="1"/>
</dbReference>
<keyword evidence="2 6" id="KW-0540">Nuclease</keyword>
<dbReference type="GO" id="GO:0016787">
    <property type="term" value="F:hydrolase activity"/>
    <property type="evidence" value="ECO:0007669"/>
    <property type="project" value="UniProtKB-KW"/>
</dbReference>
<feature type="domain" description="PIN" evidence="7">
    <location>
        <begin position="70"/>
        <end position="184"/>
    </location>
</feature>
<dbReference type="GO" id="GO:0004540">
    <property type="term" value="F:RNA nuclease activity"/>
    <property type="evidence" value="ECO:0007669"/>
    <property type="project" value="InterPro"/>
</dbReference>
<comment type="similarity">
    <text evidence="6">Belongs to the PINc/VapC protein family.</text>
</comment>
<comment type="cofactor">
    <cofactor evidence="6">
        <name>Mg(2+)</name>
        <dbReference type="ChEBI" id="CHEBI:18420"/>
    </cofactor>
</comment>
<keyword evidence="9" id="KW-1185">Reference proteome</keyword>
<dbReference type="EC" id="3.1.-.-" evidence="6"/>
<proteinExistence type="inferred from homology"/>
<dbReference type="Gene3D" id="3.40.50.1010">
    <property type="entry name" value="5'-nuclease"/>
    <property type="match status" value="1"/>
</dbReference>
<dbReference type="CDD" id="cd09873">
    <property type="entry name" value="PIN_Pae0151-like"/>
    <property type="match status" value="1"/>
</dbReference>
<dbReference type="InterPro" id="IPR002716">
    <property type="entry name" value="PIN_dom"/>
</dbReference>
<comment type="function">
    <text evidence="6">Toxic component of a toxin-antitoxin (TA) system. An RNase.</text>
</comment>
<dbReference type="EMBL" id="SSOD01000001">
    <property type="protein sequence ID" value="THF65055.1"/>
    <property type="molecule type" value="Genomic_DNA"/>
</dbReference>
<evidence type="ECO:0000259" key="7">
    <source>
        <dbReference type="Pfam" id="PF01850"/>
    </source>
</evidence>
<dbReference type="PANTHER" id="PTHR35901">
    <property type="entry name" value="RIBONUCLEASE VAPC3"/>
    <property type="match status" value="1"/>
</dbReference>
<evidence type="ECO:0000256" key="3">
    <source>
        <dbReference type="ARBA" id="ARBA00022723"/>
    </source>
</evidence>
<evidence type="ECO:0000256" key="6">
    <source>
        <dbReference type="HAMAP-Rule" id="MF_00265"/>
    </source>
</evidence>
<comment type="caution">
    <text evidence="8">The sequence shown here is derived from an EMBL/GenBank/DDBJ whole genome shotgun (WGS) entry which is preliminary data.</text>
</comment>
<evidence type="ECO:0000256" key="5">
    <source>
        <dbReference type="ARBA" id="ARBA00022842"/>
    </source>
</evidence>
<dbReference type="SUPFAM" id="SSF88723">
    <property type="entry name" value="PIN domain-like"/>
    <property type="match status" value="1"/>
</dbReference>
<protein>
    <recommendedName>
        <fullName evidence="6">Ribonuclease VapC</fullName>
        <shortName evidence="6">RNase VapC</shortName>
        <ecNumber evidence="6">3.1.-.-</ecNumber>
    </recommendedName>
    <alternativeName>
        <fullName evidence="6">Toxin VapC</fullName>
    </alternativeName>
</protein>
<keyword evidence="5 6" id="KW-0460">Magnesium</keyword>
<dbReference type="InterPro" id="IPR022907">
    <property type="entry name" value="VapC_family"/>
</dbReference>
<evidence type="ECO:0000256" key="1">
    <source>
        <dbReference type="ARBA" id="ARBA00022649"/>
    </source>
</evidence>
<evidence type="ECO:0000256" key="2">
    <source>
        <dbReference type="ARBA" id="ARBA00022722"/>
    </source>
</evidence>